<keyword evidence="1" id="KW-0645">Protease</keyword>
<name>A0ABX0XGY3_9BACT</name>
<dbReference type="GO" id="GO:0006508">
    <property type="term" value="P:proteolysis"/>
    <property type="evidence" value="ECO:0007669"/>
    <property type="project" value="UniProtKB-KW"/>
</dbReference>
<dbReference type="RefSeq" id="WP_168040505.1">
    <property type="nucleotide sequence ID" value="NZ_JAATJH010000013.1"/>
</dbReference>
<evidence type="ECO:0000313" key="1">
    <source>
        <dbReference type="EMBL" id="NJC28462.1"/>
    </source>
</evidence>
<dbReference type="PANTHER" id="PTHR36848:SF2">
    <property type="entry name" value="SECRETED PROTEIN"/>
    <property type="match status" value="1"/>
</dbReference>
<comment type="caution">
    <text evidence="1">The sequence shown here is derived from an EMBL/GenBank/DDBJ whole genome shotgun (WGS) entry which is preliminary data.</text>
</comment>
<dbReference type="EMBL" id="JAATJH010000013">
    <property type="protein sequence ID" value="NJC28462.1"/>
    <property type="molecule type" value="Genomic_DNA"/>
</dbReference>
<keyword evidence="1" id="KW-0378">Hydrolase</keyword>
<dbReference type="PANTHER" id="PTHR36848">
    <property type="entry name" value="DNA-BINDING PROTEIN (PUTATIVE SECRETED PROTEIN)-RELATED"/>
    <property type="match status" value="1"/>
</dbReference>
<keyword evidence="2" id="KW-1185">Reference proteome</keyword>
<dbReference type="Proteomes" id="UP000770785">
    <property type="component" value="Unassembled WGS sequence"/>
</dbReference>
<reference evidence="1 2" key="1">
    <citation type="submission" date="2020-03" db="EMBL/GenBank/DDBJ databases">
        <title>Genomic Encyclopedia of Type Strains, Phase IV (KMG-IV): sequencing the most valuable type-strain genomes for metagenomic binning, comparative biology and taxonomic classification.</title>
        <authorList>
            <person name="Goeker M."/>
        </authorList>
    </citation>
    <scope>NUCLEOTIDE SEQUENCE [LARGE SCALE GENOMIC DNA]</scope>
    <source>
        <strain evidence="1 2">DSM 105096</strain>
    </source>
</reference>
<gene>
    <name evidence="1" type="ORF">GGR27_003987</name>
</gene>
<dbReference type="Gene3D" id="3.40.50.880">
    <property type="match status" value="1"/>
</dbReference>
<dbReference type="GO" id="GO:0008233">
    <property type="term" value="F:peptidase activity"/>
    <property type="evidence" value="ECO:0007669"/>
    <property type="project" value="UniProtKB-KW"/>
</dbReference>
<organism evidence="1 2">
    <name type="scientific">Neolewinella antarctica</name>
    <dbReference type="NCBI Taxonomy" id="442734"/>
    <lineage>
        <taxon>Bacteria</taxon>
        <taxon>Pseudomonadati</taxon>
        <taxon>Bacteroidota</taxon>
        <taxon>Saprospiria</taxon>
        <taxon>Saprospirales</taxon>
        <taxon>Lewinellaceae</taxon>
        <taxon>Neolewinella</taxon>
    </lineage>
</organism>
<dbReference type="Pfam" id="PF17132">
    <property type="entry name" value="Glyco_hydro_106"/>
    <property type="match status" value="1"/>
</dbReference>
<dbReference type="InterPro" id="IPR053161">
    <property type="entry name" value="Ulvan_degrading_GH"/>
</dbReference>
<proteinExistence type="predicted"/>
<evidence type="ECO:0000313" key="2">
    <source>
        <dbReference type="Proteomes" id="UP000770785"/>
    </source>
</evidence>
<accession>A0ABX0XGY3</accession>
<sequence length="719" mass="81534">MPFWHINGELTHEGIEKQMRDAKELAGFSGISVLPLNDGVKTNGDPKFGTLPEFLSEDYFEQFQHVLTTARELDMEVILYDDIDFPSGMAGGKMESKYPEHTIKRLDLVERALQTGTKVNEAPPEGKLLSVVAMDSVTKEIIDLRPQMNAGRLAWMPPAGAWKLMYFVMRRDSFHKKYLVMDFMDTVAVRHFINETYERYYARFPEYFGNTIKVSFFDDVGFWRHPRTWTPSFDDAFTRLNGYEPHNLYPALWYDIGPETESARHAFFLTRAELLAEGFPKLVGEWAKAHGIEDTGHPPGNYDPTPIDMNGDIFKFFRHTAIPLTDAIIRYQFGQDGHKLISSAADFYDRPVVATEIYGAFPGDSFDSLMLYREMMDLFVRGVNRVVPHGLWYNYNPNEIYISPLVSPYNEKIAAALPAYSEFVGRGCQLLQGGRRVANIGVLYPFESLAGWYRFEDEDNPRQGFFVAPETDYQTISGWLTNALHRDFTFVHPEYFLEDKYVLSDGKVHLKNEENFQSYDVMMLTGGKVISAATLGKLRDFYVQGGTVIATTQLPWKSSEKGKDTTVVNLVREIFGVVPGSANVPMGDNKNDAGGHALFLPNPDQDILAKALNRLAPTPDVIVTTPPRPVPKIGKFSYIHKVKDGRDVYYFSNSSDERVTSEVSVKGAHVLRQWDPHTGKVSGPVKSEFVNREGAVYTRFQLTLAPVRSVFYLTEDVSK</sequence>
<protein>
    <submittedName>
        <fullName evidence="1">Intracellular protease/amidase</fullName>
    </submittedName>
</protein>
<dbReference type="InterPro" id="IPR029062">
    <property type="entry name" value="Class_I_gatase-like"/>
</dbReference>